<gene>
    <name evidence="2" type="ORF">TIFTF001_038891</name>
</gene>
<evidence type="ECO:0000256" key="1">
    <source>
        <dbReference type="SAM" id="MobiDB-lite"/>
    </source>
</evidence>
<feature type="compositionally biased region" description="Polar residues" evidence="1">
    <location>
        <begin position="49"/>
        <end position="58"/>
    </location>
</feature>
<reference evidence="2" key="1">
    <citation type="submission" date="2023-07" db="EMBL/GenBank/DDBJ databases">
        <title>draft genome sequence of fig (Ficus carica).</title>
        <authorList>
            <person name="Takahashi T."/>
            <person name="Nishimura K."/>
        </authorList>
    </citation>
    <scope>NUCLEOTIDE SEQUENCE</scope>
</reference>
<dbReference type="EMBL" id="BTGU01000952">
    <property type="protein sequence ID" value="GMN69845.1"/>
    <property type="molecule type" value="Genomic_DNA"/>
</dbReference>
<sequence>MNESSSASEHEEDDQTAENEQRNDDAMLVMTVVAVTNSRCNRRRVPQPMHNSRLTGSMQDEFIRPPTTQRFNI</sequence>
<keyword evidence="3" id="KW-1185">Reference proteome</keyword>
<comment type="caution">
    <text evidence="2">The sequence shown here is derived from an EMBL/GenBank/DDBJ whole genome shotgun (WGS) entry which is preliminary data.</text>
</comment>
<proteinExistence type="predicted"/>
<evidence type="ECO:0000313" key="2">
    <source>
        <dbReference type="EMBL" id="GMN69845.1"/>
    </source>
</evidence>
<feature type="region of interest" description="Disordered" evidence="1">
    <location>
        <begin position="1"/>
        <end position="26"/>
    </location>
</feature>
<name>A0AA88JDI3_FICCA</name>
<dbReference type="Proteomes" id="UP001187192">
    <property type="component" value="Unassembled WGS sequence"/>
</dbReference>
<dbReference type="AlphaFoldDB" id="A0AA88JDI3"/>
<accession>A0AA88JDI3</accession>
<feature type="region of interest" description="Disordered" evidence="1">
    <location>
        <begin position="42"/>
        <end position="73"/>
    </location>
</feature>
<evidence type="ECO:0000313" key="3">
    <source>
        <dbReference type="Proteomes" id="UP001187192"/>
    </source>
</evidence>
<organism evidence="2 3">
    <name type="scientific">Ficus carica</name>
    <name type="common">Common fig</name>
    <dbReference type="NCBI Taxonomy" id="3494"/>
    <lineage>
        <taxon>Eukaryota</taxon>
        <taxon>Viridiplantae</taxon>
        <taxon>Streptophyta</taxon>
        <taxon>Embryophyta</taxon>
        <taxon>Tracheophyta</taxon>
        <taxon>Spermatophyta</taxon>
        <taxon>Magnoliopsida</taxon>
        <taxon>eudicotyledons</taxon>
        <taxon>Gunneridae</taxon>
        <taxon>Pentapetalae</taxon>
        <taxon>rosids</taxon>
        <taxon>fabids</taxon>
        <taxon>Rosales</taxon>
        <taxon>Moraceae</taxon>
        <taxon>Ficeae</taxon>
        <taxon>Ficus</taxon>
    </lineage>
</organism>
<protein>
    <submittedName>
        <fullName evidence="2">Uncharacterized protein</fullName>
    </submittedName>
</protein>